<dbReference type="OrthoDB" id="9808822at2"/>
<accession>A0A2N6PG67</accession>
<evidence type="ECO:0000259" key="2">
    <source>
        <dbReference type="SMART" id="SM00833"/>
    </source>
</evidence>
<dbReference type="InterPro" id="IPR011629">
    <property type="entry name" value="CobW-like_C"/>
</dbReference>
<dbReference type="SMART" id="SM00833">
    <property type="entry name" value="CobW_C"/>
    <property type="match status" value="1"/>
</dbReference>
<reference evidence="3 4" key="1">
    <citation type="submission" date="2017-09" db="EMBL/GenBank/DDBJ databases">
        <title>Bacterial strain isolated from the female urinary microbiota.</title>
        <authorList>
            <person name="Thomas-White K."/>
            <person name="Kumar N."/>
            <person name="Forster S."/>
            <person name="Putonti C."/>
            <person name="Lawley T."/>
            <person name="Wolfe A.J."/>
        </authorList>
    </citation>
    <scope>NUCLEOTIDE SEQUENCE [LARGE SCALE GENOMIC DNA]</scope>
    <source>
        <strain evidence="3 4">UMB0680</strain>
    </source>
</reference>
<proteinExistence type="predicted"/>
<protein>
    <recommendedName>
        <fullName evidence="2">CobW C-terminal domain-containing protein</fullName>
    </recommendedName>
</protein>
<feature type="region of interest" description="Disordered" evidence="1">
    <location>
        <begin position="1"/>
        <end position="21"/>
    </location>
</feature>
<name>A0A2N6PG67_9MICO</name>
<dbReference type="AlphaFoldDB" id="A0A2N6PG67"/>
<feature type="domain" description="CobW C-terminal" evidence="2">
    <location>
        <begin position="237"/>
        <end position="358"/>
    </location>
</feature>
<dbReference type="EMBL" id="PNFZ01000005">
    <property type="protein sequence ID" value="PMB97658.1"/>
    <property type="molecule type" value="Genomic_DNA"/>
</dbReference>
<gene>
    <name evidence="3" type="ORF">CJ198_09625</name>
</gene>
<evidence type="ECO:0000256" key="1">
    <source>
        <dbReference type="SAM" id="MobiDB-lite"/>
    </source>
</evidence>
<evidence type="ECO:0000313" key="3">
    <source>
        <dbReference type="EMBL" id="PMB97658.1"/>
    </source>
</evidence>
<dbReference type="Pfam" id="PF07683">
    <property type="entry name" value="CobW_C"/>
    <property type="match status" value="1"/>
</dbReference>
<evidence type="ECO:0000313" key="4">
    <source>
        <dbReference type="Proteomes" id="UP000235703"/>
    </source>
</evidence>
<keyword evidence="4" id="KW-1185">Reference proteome</keyword>
<sequence>MRGRRVSSRGPAAAADLTGSAQTHEPIAISAYEHPAPTVSVMLVNVHHQLPPQPGHAPVRVRLPRHRGYVVDTRDWGPALTGDEAEGTEPRACTVCALAHELVEVLERLSHTTEVFEVIIPWWLHIGRLRSTLTSHLEDVRIGRTVLHGSLDGLEDLLWSTDGLEESADCALTGHAELAAVAVEHASVLTARHVLGERTRELLIHLGCPAFGPAAEFLFAPAAGPMRVGLTGEGTHFVTRVVSAHGQLDAERFCRLLPEAAAGACRIRGTVWVDSRPETRVRVCGIGSQVWMEEDGPWFAPAFSSPSAVLACHHSSDPQVIDALCHWHPHHGDRCSRIALTAPREYAQDWAGLLAEAVRSQPALPDHLSQH</sequence>
<comment type="caution">
    <text evidence="3">The sequence shown here is derived from an EMBL/GenBank/DDBJ whole genome shotgun (WGS) entry which is preliminary data.</text>
</comment>
<dbReference type="Proteomes" id="UP000235703">
    <property type="component" value="Unassembled WGS sequence"/>
</dbReference>
<organism evidence="3 4">
    <name type="scientific">Brevibacterium luteolum</name>
    <dbReference type="NCBI Taxonomy" id="199591"/>
    <lineage>
        <taxon>Bacteria</taxon>
        <taxon>Bacillati</taxon>
        <taxon>Actinomycetota</taxon>
        <taxon>Actinomycetes</taxon>
        <taxon>Micrococcales</taxon>
        <taxon>Brevibacteriaceae</taxon>
        <taxon>Brevibacterium</taxon>
    </lineage>
</organism>